<dbReference type="SMART" id="SM00829">
    <property type="entry name" value="PKS_ER"/>
    <property type="match status" value="1"/>
</dbReference>
<dbReference type="Gene3D" id="3.40.50.150">
    <property type="entry name" value="Vaccinia Virus protein VP39"/>
    <property type="match status" value="1"/>
</dbReference>
<keyword evidence="2" id="KW-0597">Phosphoprotein</keyword>
<dbReference type="PANTHER" id="PTHR43775:SF29">
    <property type="entry name" value="ASPERFURANONE POLYKETIDE SYNTHASE AFOG-RELATED"/>
    <property type="match status" value="1"/>
</dbReference>
<dbReference type="InterPro" id="IPR013154">
    <property type="entry name" value="ADH-like_N"/>
</dbReference>
<feature type="region of interest" description="N-terminal hotdog fold" evidence="8">
    <location>
        <begin position="990"/>
        <end position="1122"/>
    </location>
</feature>
<dbReference type="Pfam" id="PF02801">
    <property type="entry name" value="Ketoacyl-synt_C"/>
    <property type="match status" value="1"/>
</dbReference>
<dbReference type="SUPFAM" id="SSF55048">
    <property type="entry name" value="Probable ACP-binding domain of malonyl-CoA ACP transacylase"/>
    <property type="match status" value="1"/>
</dbReference>
<comment type="caution">
    <text evidence="13">The sequence shown here is derived from an EMBL/GenBank/DDBJ whole genome shotgun (WGS) entry which is preliminary data.</text>
</comment>
<dbReference type="InterPro" id="IPR014043">
    <property type="entry name" value="Acyl_transferase_dom"/>
</dbReference>
<dbReference type="InterPro" id="IPR001227">
    <property type="entry name" value="Ac_transferase_dom_sf"/>
</dbReference>
<evidence type="ECO:0000259" key="11">
    <source>
        <dbReference type="PROSITE" id="PS52004"/>
    </source>
</evidence>
<organism evidence="13 14">
    <name type="scientific">Colletotrichum tofieldiae</name>
    <dbReference type="NCBI Taxonomy" id="708197"/>
    <lineage>
        <taxon>Eukaryota</taxon>
        <taxon>Fungi</taxon>
        <taxon>Dikarya</taxon>
        <taxon>Ascomycota</taxon>
        <taxon>Pezizomycotina</taxon>
        <taxon>Sordariomycetes</taxon>
        <taxon>Hypocreomycetidae</taxon>
        <taxon>Glomerellales</taxon>
        <taxon>Glomerellaceae</taxon>
        <taxon>Colletotrichum</taxon>
        <taxon>Colletotrichum spaethianum species complex</taxon>
    </lineage>
</organism>
<feature type="active site" description="Proton donor; for dehydratase activity" evidence="8">
    <location>
        <position position="1209"/>
    </location>
</feature>
<dbReference type="SMART" id="SM00825">
    <property type="entry name" value="PKS_KS"/>
    <property type="match status" value="1"/>
</dbReference>
<feature type="domain" description="Ketosynthase family 3 (KS3)" evidence="11">
    <location>
        <begin position="4"/>
        <end position="425"/>
    </location>
</feature>
<dbReference type="EMBL" id="LFIV01000068">
    <property type="protein sequence ID" value="KZL71667.1"/>
    <property type="molecule type" value="Genomic_DNA"/>
</dbReference>
<evidence type="ECO:0000256" key="6">
    <source>
        <dbReference type="ARBA" id="ARBA00023268"/>
    </source>
</evidence>
<dbReference type="Pfam" id="PF00550">
    <property type="entry name" value="PP-binding"/>
    <property type="match status" value="1"/>
</dbReference>
<dbReference type="SUPFAM" id="SSF51735">
    <property type="entry name" value="NAD(P)-binding Rossmann-fold domains"/>
    <property type="match status" value="2"/>
</dbReference>
<dbReference type="Gene3D" id="3.10.129.110">
    <property type="entry name" value="Polyketide synthase dehydratase"/>
    <property type="match status" value="1"/>
</dbReference>
<dbReference type="InterPro" id="IPR020843">
    <property type="entry name" value="ER"/>
</dbReference>
<dbReference type="PANTHER" id="PTHR43775">
    <property type="entry name" value="FATTY ACID SYNTHASE"/>
    <property type="match status" value="1"/>
</dbReference>
<dbReference type="InterPro" id="IPR020806">
    <property type="entry name" value="PKS_PP-bd"/>
</dbReference>
<dbReference type="Pfam" id="PF00698">
    <property type="entry name" value="Acyl_transf_1"/>
    <property type="match status" value="1"/>
</dbReference>
<gene>
    <name evidence="13" type="ORF">CT0861_07378</name>
</gene>
<dbReference type="SUPFAM" id="SSF52151">
    <property type="entry name" value="FabD/lysophospholipase-like"/>
    <property type="match status" value="1"/>
</dbReference>
<evidence type="ECO:0000256" key="9">
    <source>
        <dbReference type="SAM" id="MobiDB-lite"/>
    </source>
</evidence>
<dbReference type="Gene3D" id="1.10.1200.10">
    <property type="entry name" value="ACP-like"/>
    <property type="match status" value="1"/>
</dbReference>
<dbReference type="GO" id="GO:0044550">
    <property type="term" value="P:secondary metabolite biosynthetic process"/>
    <property type="evidence" value="ECO:0007669"/>
    <property type="project" value="TreeGrafter"/>
</dbReference>
<dbReference type="SMART" id="SM00826">
    <property type="entry name" value="PKS_DH"/>
    <property type="match status" value="1"/>
</dbReference>
<feature type="region of interest" description="C-terminal hotdog fold" evidence="8">
    <location>
        <begin position="1140"/>
        <end position="1302"/>
    </location>
</feature>
<dbReference type="PROSITE" id="PS50075">
    <property type="entry name" value="CARRIER"/>
    <property type="match status" value="1"/>
</dbReference>
<dbReference type="Pfam" id="PF21089">
    <property type="entry name" value="PKS_DH_N"/>
    <property type="match status" value="1"/>
</dbReference>
<evidence type="ECO:0000256" key="7">
    <source>
        <dbReference type="ARBA" id="ARBA00023315"/>
    </source>
</evidence>
<dbReference type="GO" id="GO:0006633">
    <property type="term" value="P:fatty acid biosynthetic process"/>
    <property type="evidence" value="ECO:0007669"/>
    <property type="project" value="TreeGrafter"/>
</dbReference>
<dbReference type="InterPro" id="IPR016035">
    <property type="entry name" value="Acyl_Trfase/lysoPLipase"/>
</dbReference>
<dbReference type="SMART" id="SM00827">
    <property type="entry name" value="PKS_AT"/>
    <property type="match status" value="1"/>
</dbReference>
<dbReference type="Gene3D" id="3.30.70.3290">
    <property type="match status" value="1"/>
</dbReference>
<dbReference type="Gene3D" id="3.90.180.10">
    <property type="entry name" value="Medium-chain alcohol dehydrogenases, catalytic domain"/>
    <property type="match status" value="1"/>
</dbReference>
<dbReference type="InterPro" id="IPR020841">
    <property type="entry name" value="PKS_Beta-ketoAc_synthase_dom"/>
</dbReference>
<evidence type="ECO:0000259" key="10">
    <source>
        <dbReference type="PROSITE" id="PS50075"/>
    </source>
</evidence>
<keyword evidence="1" id="KW-0596">Phosphopantetheine</keyword>
<dbReference type="GO" id="GO:0004312">
    <property type="term" value="F:fatty acid synthase activity"/>
    <property type="evidence" value="ECO:0007669"/>
    <property type="project" value="TreeGrafter"/>
</dbReference>
<dbReference type="PROSITE" id="PS52019">
    <property type="entry name" value="PKS_MFAS_DH"/>
    <property type="match status" value="1"/>
</dbReference>
<dbReference type="Gene3D" id="3.40.47.10">
    <property type="match status" value="1"/>
</dbReference>
<dbReference type="PROSITE" id="PS52004">
    <property type="entry name" value="KS3_2"/>
    <property type="match status" value="1"/>
</dbReference>
<dbReference type="InterPro" id="IPR014030">
    <property type="entry name" value="Ketoacyl_synth_N"/>
</dbReference>
<dbReference type="CDD" id="cd02440">
    <property type="entry name" value="AdoMet_MTases"/>
    <property type="match status" value="1"/>
</dbReference>
<accession>A0A161YGB0</accession>
<name>A0A161YGB0_9PEZI</name>
<evidence type="ECO:0000256" key="4">
    <source>
        <dbReference type="ARBA" id="ARBA00022857"/>
    </source>
</evidence>
<dbReference type="InterPro" id="IPR020807">
    <property type="entry name" value="PKS_DH"/>
</dbReference>
<dbReference type="InterPro" id="IPR016036">
    <property type="entry name" value="Malonyl_transacylase_ACP-bd"/>
</dbReference>
<dbReference type="CDD" id="cd05195">
    <property type="entry name" value="enoyl_red"/>
    <property type="match status" value="1"/>
</dbReference>
<dbReference type="SUPFAM" id="SSF53335">
    <property type="entry name" value="S-adenosyl-L-methionine-dependent methyltransferases"/>
    <property type="match status" value="1"/>
</dbReference>
<dbReference type="SUPFAM" id="SSF47336">
    <property type="entry name" value="ACP-like"/>
    <property type="match status" value="1"/>
</dbReference>
<dbReference type="InterPro" id="IPR036736">
    <property type="entry name" value="ACP-like_sf"/>
</dbReference>
<dbReference type="SUPFAM" id="SSF50129">
    <property type="entry name" value="GroES-like"/>
    <property type="match status" value="1"/>
</dbReference>
<dbReference type="InterPro" id="IPR042104">
    <property type="entry name" value="PKS_dehydratase_sf"/>
</dbReference>
<dbReference type="InterPro" id="IPR049900">
    <property type="entry name" value="PKS_mFAS_DH"/>
</dbReference>
<keyword evidence="7" id="KW-0012">Acyltransferase</keyword>
<dbReference type="InterPro" id="IPR013217">
    <property type="entry name" value="Methyltransf_12"/>
</dbReference>
<evidence type="ECO:0000313" key="13">
    <source>
        <dbReference type="EMBL" id="KZL71667.1"/>
    </source>
</evidence>
<dbReference type="InterPro" id="IPR049552">
    <property type="entry name" value="PKS_DH_N"/>
</dbReference>
<evidence type="ECO:0000256" key="3">
    <source>
        <dbReference type="ARBA" id="ARBA00022679"/>
    </source>
</evidence>
<feature type="active site" description="Proton acceptor; for dehydratase activity" evidence="8">
    <location>
        <position position="1022"/>
    </location>
</feature>
<reference evidence="13 14" key="1">
    <citation type="submission" date="2015-06" db="EMBL/GenBank/DDBJ databases">
        <title>Survival trade-offs in plant roots during colonization by closely related pathogenic and mutualistic fungi.</title>
        <authorList>
            <person name="Hacquard S."/>
            <person name="Kracher B."/>
            <person name="Hiruma K."/>
            <person name="Weinman A."/>
            <person name="Muench P."/>
            <person name="Garrido Oter R."/>
            <person name="Ver Loren van Themaat E."/>
            <person name="Dallerey J.-F."/>
            <person name="Damm U."/>
            <person name="Henrissat B."/>
            <person name="Lespinet O."/>
            <person name="Thon M."/>
            <person name="Kemen E."/>
            <person name="McHardy A.C."/>
            <person name="Schulze-Lefert P."/>
            <person name="O'Connell R.J."/>
        </authorList>
    </citation>
    <scope>NUCLEOTIDE SEQUENCE [LARGE SCALE GENOMIC DNA]</scope>
    <source>
        <strain evidence="13 14">0861</strain>
    </source>
</reference>
<dbReference type="Gene3D" id="3.40.50.720">
    <property type="entry name" value="NAD(P)-binding Rossmann-like Domain"/>
    <property type="match status" value="1"/>
</dbReference>
<dbReference type="InterPro" id="IPR014031">
    <property type="entry name" value="Ketoacyl_synth_C"/>
</dbReference>
<dbReference type="STRING" id="708197.A0A161YGB0"/>
<keyword evidence="14" id="KW-1185">Reference proteome</keyword>
<dbReference type="InterPro" id="IPR013968">
    <property type="entry name" value="PKS_KR"/>
</dbReference>
<dbReference type="Gene3D" id="3.40.366.10">
    <property type="entry name" value="Malonyl-Coenzyme A Acyl Carrier Protein, domain 2"/>
    <property type="match status" value="1"/>
</dbReference>
<dbReference type="InterPro" id="IPR016039">
    <property type="entry name" value="Thiolase-like"/>
</dbReference>
<evidence type="ECO:0000256" key="1">
    <source>
        <dbReference type="ARBA" id="ARBA00022450"/>
    </source>
</evidence>
<dbReference type="InterPro" id="IPR006162">
    <property type="entry name" value="Ppantetheine_attach_site"/>
</dbReference>
<evidence type="ECO:0000256" key="5">
    <source>
        <dbReference type="ARBA" id="ARBA00023002"/>
    </source>
</evidence>
<evidence type="ECO:0000256" key="2">
    <source>
        <dbReference type="ARBA" id="ARBA00022553"/>
    </source>
</evidence>
<sequence>MTTETPIAVIGLSYRAPGVKGKGLWEYLSQARSAWTSVPADRYDQSAYYQAGGMKSGVVGTKGAHFIDQPFGFDAAFFNMRADEAKHADPQHRLMLEVALEAAEDAGKTLIDLAGKKIGVFVGSGQHEYAQRLGDDEHAIQTFSGTGVAPCMAANRISYFLDIDGPSVVADAACASSVYAAHMAVGALRNGECDGAFVGSASLNLSPAGWLVLEKTGALSDHGRSFSYDTKASGFGRGEGAACLLIKRLDDAIRDGDPIQALIRSSACNHSGRSDGITMPNGLAQQKLLWAVHNSAGVDPSDTPVVEGHGTGTAVGDPIEAGAFTAVLARNRTAENPIYLGSVKSNFGHLEGASGVLAMVKAIMMLKKGIVLPTAGFETINPKIQGSEKIKIAETPLPWPKGEARRCIVTNFGFGGSNSAILLEEAPPKAVSKGHGLNGFTSANEASGTNGTNGANGANGANGNNGNNDTNGVKNTNGSASLNGIARNGTHGTTQRQRLFVFSAKTQKSLDSYLSSFDEYLDTAPETVDFVRNLSYTLGQRRTHFAYRAAAVAESMESLQESLSSLKPARSKERAILFVFTGQGAHVISPLADTKCNKRHAGMASGLGHYHVFSKALREAESLLQNMGARWSLTEELSKPSSESRVNDAEISQPACTAVQLCLVALLQSWGVTPSAVNGHSSGEIAAAYAAGLLTFSQSMAVAYFRGLAAARLITQQPDDRKGAMLALGVGFDEATKLIEEHAGAYATVAAVNSSNSVTISGDESAIDNIHKLADASGLFARKLKVQMAYHSRHMEEVAASYLQDISPYFTDNNVSSITNQQKDSAPKFVSTVSGKITAAVDASYWIKNLVQPVMFADGVKALLSAVEQGKEKAAQALSRVVIEIGPHAALKNPIKQTAEIMQVQRKWAPASFTYLPSLLRGTDAVQAMLELAGNLFALGARIDLQAANQTNMDNSQVVTELPGYAWDRSNYELRPRGTHDKYFPGQDFHPLIGRKVVPNAGQENTYRQVFTLDEMPWIRDHVVGGATIFPMTGYMSCAIEAARRTLSTPAATFLVTDFHVTRSLEVHEEETIDMTTKLRPASIGEGMFSTKAWSFEIMTWAEASGWTKHSWGQIEAEMTEMTLDTPTFKASLPLVNTTAGLTEHDINAEYETAGLRATLYGPSFRNNVKFYEGKGYTVLEHRLRDLGTALHDPHSRGSPVSTDPPTLDGFLQGGGPLQYDENGRRPAQMPNYISRFRVSNTIPSDPQHRFDVVMRRLNYDVKGGRMHVGVAAFARGPNDQLTPIAEWESCAFRNIGSADEVIDPSANVPDNWSWEVLPRFDFIPQDELRKKLFESIGELGEEEDSRVNRLGEAACYYIEKALKETAHLDYSKLPHHLARFVHWGFKTVGEYKLDFPAEPTDLLNQVRSRDAQGELLCMMGERIPDILRGEIEPLEIMLADGRLTRHYEADLTNAHLSKLLGYFSENLADLEPNQRIIEIGGGTAGTTLPVMEGLSRDRDEPGVLDYTFTDISSGFFEMARQKLGKWSQRITYKRLDITQDPAGQGFNLQDYDVVIAANVLHATTDMARTMANVRSLLKPGGKLILLEAMRHPASVLPFSLLPGWWEATDKYRDAEDGPMMRAPVWHQLLLDTGFSGSEVVIPSSYNTDKPLVSVICSTRIGKRDTNRPITVCGPFMHDDEVEFAQVLADSISRELGCPTEVNPFSEIDPDDESYYLFLDSARDSVLQGMTPDKFKSLQTLLLRNMGLLWVTPVGATPDAKIIQGMVRTLRMEVDLKNLILFEDVPYTPLGASGILKLAARLQDPELTRDQDFDFSWNSGQIQLPRMRQLKHVKEQFAVEEGVAFRKHQNLWDNSERGLELTIDAAGSPDTIYFQRTDLSQLGENEVIVRVEAAGVGHRDLEVILGSVPWASPGCEGAGKIVKVGARVSHLREGDDVFFLTLETSALATEVKLPSWVVGRIPEGVSITDAATMPLAYSLAVLALGHTAQLRKNETVLIHAAAGAVGQACIMLAQQAAARVYVTAGSEQKRDFLHQTYGIPRDRIFSSRTPGFRDSILSATGNKGVDVVVNSLGGELMKETWALMAPFGRFVDIGKKDAFQNNNLPMKPFNSNATYSGIDLRDLFQHKQDRVKDVFTDFVALLQRNVIEPIRPVTVVPVSQFAAALRKLKSGDHMGKMVISLGRDETVMAETALRPMTVTLKPDATYLVAGGTRGIGLDLAYWMVEHGARFIVLLGRSGETGPEVQKMLNKYRDSDVCVKAFACNVGYRNEVVNVVESIKDLPPVRGVVHSALLLSDKLLANAAFEDWEIITTPRVKGAWNLHELMPADLDFFVALSSFNGDTGNMGQAIYAGTAHRNSLGQYTVSVALPVVLDVGYVADNNLSEILKESLGVAITMADIRAIFKGILLGPSSPFVHNGRAQAFKVYVDGQAIQNGTWKYFHPVHTKVRLMNDRKNRVKAAGGGTDMYSASWTTAEDPLVGLTEALITKVSAMTMIERDEVLPDAPLASYNLDSLVSVELRNWIRRETTVELTLSVIMQAESLRALAGEILAQRKVE</sequence>
<evidence type="ECO:0000313" key="14">
    <source>
        <dbReference type="Proteomes" id="UP000076552"/>
    </source>
</evidence>
<dbReference type="InterPro" id="IPR057326">
    <property type="entry name" value="KR_dom"/>
</dbReference>
<feature type="domain" description="Carrier" evidence="10">
    <location>
        <begin position="2476"/>
        <end position="2553"/>
    </location>
</feature>
<protein>
    <submittedName>
        <fullName evidence="13">Polyketide synthase</fullName>
    </submittedName>
</protein>
<dbReference type="InterPro" id="IPR050091">
    <property type="entry name" value="PKS_NRPS_Biosynth_Enz"/>
</dbReference>
<feature type="compositionally biased region" description="Low complexity" evidence="9">
    <location>
        <begin position="443"/>
        <end position="478"/>
    </location>
</feature>
<dbReference type="SMART" id="SM00823">
    <property type="entry name" value="PKS_PP"/>
    <property type="match status" value="1"/>
</dbReference>
<keyword evidence="5" id="KW-0560">Oxidoreductase</keyword>
<dbReference type="InterPro" id="IPR011032">
    <property type="entry name" value="GroES-like_sf"/>
</dbReference>
<keyword evidence="3" id="KW-0808">Transferase</keyword>
<dbReference type="SMART" id="SM00822">
    <property type="entry name" value="PKS_KR"/>
    <property type="match status" value="1"/>
</dbReference>
<dbReference type="Pfam" id="PF08240">
    <property type="entry name" value="ADH_N"/>
    <property type="match status" value="1"/>
</dbReference>
<keyword evidence="4" id="KW-0521">NADP</keyword>
<dbReference type="PROSITE" id="PS00012">
    <property type="entry name" value="PHOSPHOPANTETHEINE"/>
    <property type="match status" value="1"/>
</dbReference>
<evidence type="ECO:0000256" key="8">
    <source>
        <dbReference type="PROSITE-ProRule" id="PRU01363"/>
    </source>
</evidence>
<feature type="region of interest" description="Disordered" evidence="9">
    <location>
        <begin position="437"/>
        <end position="490"/>
    </location>
</feature>
<dbReference type="GO" id="GO:0031177">
    <property type="term" value="F:phosphopantetheine binding"/>
    <property type="evidence" value="ECO:0007669"/>
    <property type="project" value="InterPro"/>
</dbReference>
<evidence type="ECO:0000259" key="12">
    <source>
        <dbReference type="PROSITE" id="PS52019"/>
    </source>
</evidence>
<dbReference type="Proteomes" id="UP000076552">
    <property type="component" value="Unassembled WGS sequence"/>
</dbReference>
<dbReference type="InterPro" id="IPR029063">
    <property type="entry name" value="SAM-dependent_MTases_sf"/>
</dbReference>
<dbReference type="Pfam" id="PF08242">
    <property type="entry name" value="Methyltransf_12"/>
    <property type="match status" value="1"/>
</dbReference>
<feature type="domain" description="PKS/mFAS DH" evidence="12">
    <location>
        <begin position="990"/>
        <end position="1302"/>
    </location>
</feature>
<dbReference type="Pfam" id="PF08659">
    <property type="entry name" value="KR"/>
    <property type="match status" value="1"/>
</dbReference>
<dbReference type="Pfam" id="PF13602">
    <property type="entry name" value="ADH_zinc_N_2"/>
    <property type="match status" value="1"/>
</dbReference>
<dbReference type="SUPFAM" id="SSF53901">
    <property type="entry name" value="Thiolase-like"/>
    <property type="match status" value="1"/>
</dbReference>
<dbReference type="InterPro" id="IPR036291">
    <property type="entry name" value="NAD(P)-bd_dom_sf"/>
</dbReference>
<keyword evidence="6" id="KW-0511">Multifunctional enzyme</keyword>
<dbReference type="Pfam" id="PF00109">
    <property type="entry name" value="ketoacyl-synt"/>
    <property type="match status" value="1"/>
</dbReference>
<dbReference type="GO" id="GO:0016491">
    <property type="term" value="F:oxidoreductase activity"/>
    <property type="evidence" value="ECO:0007669"/>
    <property type="project" value="UniProtKB-KW"/>
</dbReference>
<dbReference type="InterPro" id="IPR009081">
    <property type="entry name" value="PP-bd_ACP"/>
</dbReference>
<dbReference type="Pfam" id="PF22621">
    <property type="entry name" value="CurL-like_PKS_C"/>
    <property type="match status" value="1"/>
</dbReference>
<proteinExistence type="predicted"/>
<dbReference type="CDD" id="cd00833">
    <property type="entry name" value="PKS"/>
    <property type="match status" value="1"/>
</dbReference>